<dbReference type="EMBL" id="HACA01009390">
    <property type="protein sequence ID" value="CDW26751.1"/>
    <property type="molecule type" value="Transcribed_RNA"/>
</dbReference>
<organism evidence="1">
    <name type="scientific">Lepeophtheirus salmonis</name>
    <name type="common">Salmon louse</name>
    <name type="synonym">Caligus salmonis</name>
    <dbReference type="NCBI Taxonomy" id="72036"/>
    <lineage>
        <taxon>Eukaryota</taxon>
        <taxon>Metazoa</taxon>
        <taxon>Ecdysozoa</taxon>
        <taxon>Arthropoda</taxon>
        <taxon>Crustacea</taxon>
        <taxon>Multicrustacea</taxon>
        <taxon>Hexanauplia</taxon>
        <taxon>Copepoda</taxon>
        <taxon>Siphonostomatoida</taxon>
        <taxon>Caligidae</taxon>
        <taxon>Lepeophtheirus</taxon>
    </lineage>
</organism>
<dbReference type="AlphaFoldDB" id="A0A0K2TMQ2"/>
<name>A0A0K2TMQ2_LEPSM</name>
<protein>
    <submittedName>
        <fullName evidence="1">Uncharacterized protein</fullName>
    </submittedName>
</protein>
<proteinExistence type="predicted"/>
<sequence>MELELMLTQFQKSFTIYTTCAVSLKFINF</sequence>
<reference evidence="1" key="1">
    <citation type="submission" date="2014-05" db="EMBL/GenBank/DDBJ databases">
        <authorList>
            <person name="Chronopoulou M."/>
        </authorList>
    </citation>
    <scope>NUCLEOTIDE SEQUENCE</scope>
    <source>
        <tissue evidence="1">Whole organism</tissue>
    </source>
</reference>
<evidence type="ECO:0000313" key="1">
    <source>
        <dbReference type="EMBL" id="CDW26751.1"/>
    </source>
</evidence>
<accession>A0A0K2TMQ2</accession>